<evidence type="ECO:0000256" key="1">
    <source>
        <dbReference type="SAM" id="MobiDB-lite"/>
    </source>
</evidence>
<feature type="compositionally biased region" description="Low complexity" evidence="1">
    <location>
        <begin position="298"/>
        <end position="318"/>
    </location>
</feature>
<evidence type="ECO:0000313" key="4">
    <source>
        <dbReference type="Proteomes" id="UP000279236"/>
    </source>
</evidence>
<dbReference type="GO" id="GO:0006357">
    <property type="term" value="P:regulation of transcription by RNA polymerase II"/>
    <property type="evidence" value="ECO:0007669"/>
    <property type="project" value="InterPro"/>
</dbReference>
<keyword evidence="4" id="KW-1185">Reference proteome</keyword>
<organism evidence="3 4">
    <name type="scientific">Apiotrichum porosum</name>
    <dbReference type="NCBI Taxonomy" id="105984"/>
    <lineage>
        <taxon>Eukaryota</taxon>
        <taxon>Fungi</taxon>
        <taxon>Dikarya</taxon>
        <taxon>Basidiomycota</taxon>
        <taxon>Agaricomycotina</taxon>
        <taxon>Tremellomycetes</taxon>
        <taxon>Trichosporonales</taxon>
        <taxon>Trichosporonaceae</taxon>
        <taxon>Apiotrichum</taxon>
    </lineage>
</organism>
<proteinExistence type="predicted"/>
<sequence>MADPTPSSSHLKRYRPYLRPAEVERLSAKQRGKLSVAREERARQQACALIDAVGVRCGFPRRTIATAQTLYMRFHLFFPYADFNYVEVALTTLYVASKLHDTLKKPRDIILASYSLRFPHLVRRGGHVDVTAVDPNMLEHERRRVLSIERLVLETMCFAFRVAVPFPLVVKLGRKLGLDKDATQAAWRVAVDCHRTPAPLSYPPHVVALGSVYAAVLLAQVNTRPHDDAPDDADAARVIKVLGSEGGWEAQYSASVDNVDEVAHDLLDLYITIVSTPANDPSLQLFSPSPVSPREPGSRAGASSSRSARPSPGPVSAATTAFRLHPGWNAQSLTELKIHLRDRRPGAAVGWDEGEDGDEMDPVDGMGRNDGTMRFVWDDEA</sequence>
<gene>
    <name evidence="3" type="ORF">EHS24_006358</name>
</gene>
<comment type="caution">
    <text evidence="3">The sequence shown here is derived from an EMBL/GenBank/DDBJ whole genome shotgun (WGS) entry which is preliminary data.</text>
</comment>
<dbReference type="SUPFAM" id="SSF47954">
    <property type="entry name" value="Cyclin-like"/>
    <property type="match status" value="2"/>
</dbReference>
<dbReference type="PANTHER" id="PTHR10026">
    <property type="entry name" value="CYCLIN"/>
    <property type="match status" value="1"/>
</dbReference>
<feature type="domain" description="Cyclin-like" evidence="2">
    <location>
        <begin position="48"/>
        <end position="154"/>
    </location>
</feature>
<feature type="region of interest" description="Disordered" evidence="1">
    <location>
        <begin position="346"/>
        <end position="381"/>
    </location>
</feature>
<dbReference type="SMART" id="SM00385">
    <property type="entry name" value="CYCLIN"/>
    <property type="match status" value="2"/>
</dbReference>
<feature type="domain" description="Cyclin-like" evidence="2">
    <location>
        <begin position="167"/>
        <end position="268"/>
    </location>
</feature>
<evidence type="ECO:0000313" key="3">
    <source>
        <dbReference type="EMBL" id="RSH84829.1"/>
    </source>
</evidence>
<dbReference type="EMBL" id="RSCE01000003">
    <property type="protein sequence ID" value="RSH84829.1"/>
    <property type="molecule type" value="Genomic_DNA"/>
</dbReference>
<evidence type="ECO:0000259" key="2">
    <source>
        <dbReference type="SMART" id="SM00385"/>
    </source>
</evidence>
<dbReference type="RefSeq" id="XP_028478277.1">
    <property type="nucleotide sequence ID" value="XM_028621825.1"/>
</dbReference>
<dbReference type="FunFam" id="1.10.472.10:FF:000111">
    <property type="entry name" value="Unplaced genomic scaffold supercont1.6, whole genome shotgun sequence"/>
    <property type="match status" value="1"/>
</dbReference>
<feature type="region of interest" description="Disordered" evidence="1">
    <location>
        <begin position="282"/>
        <end position="319"/>
    </location>
</feature>
<protein>
    <recommendedName>
        <fullName evidence="2">Cyclin-like domain-containing protein</fullName>
    </recommendedName>
</protein>
<dbReference type="InterPro" id="IPR036915">
    <property type="entry name" value="Cyclin-like_sf"/>
</dbReference>
<dbReference type="OrthoDB" id="25002at2759"/>
<dbReference type="GO" id="GO:0016538">
    <property type="term" value="F:cyclin-dependent protein serine/threonine kinase regulator activity"/>
    <property type="evidence" value="ECO:0007669"/>
    <property type="project" value="InterPro"/>
</dbReference>
<dbReference type="GeneID" id="39590901"/>
<dbReference type="CDD" id="cd20546">
    <property type="entry name" value="CYCLIN_SpCG1C_ScCTK2-like_rpt2"/>
    <property type="match status" value="1"/>
</dbReference>
<accession>A0A427Y152</accession>
<dbReference type="AlphaFoldDB" id="A0A427Y152"/>
<feature type="compositionally biased region" description="Acidic residues" evidence="1">
    <location>
        <begin position="352"/>
        <end position="362"/>
    </location>
</feature>
<dbReference type="STRING" id="105984.A0A427Y152"/>
<dbReference type="InterPro" id="IPR043198">
    <property type="entry name" value="Cyclin/Ssn8"/>
</dbReference>
<dbReference type="Proteomes" id="UP000279236">
    <property type="component" value="Unassembled WGS sequence"/>
</dbReference>
<name>A0A427Y152_9TREE</name>
<dbReference type="InterPro" id="IPR013763">
    <property type="entry name" value="Cyclin-like_dom"/>
</dbReference>
<reference evidence="3 4" key="1">
    <citation type="submission" date="2018-11" db="EMBL/GenBank/DDBJ databases">
        <title>Genome sequence of Apiotrichum porosum DSM 27194.</title>
        <authorList>
            <person name="Aliyu H."/>
            <person name="Gorte O."/>
            <person name="Ochsenreither K."/>
        </authorList>
    </citation>
    <scope>NUCLEOTIDE SEQUENCE [LARGE SCALE GENOMIC DNA]</scope>
    <source>
        <strain evidence="3 4">DSM 27194</strain>
    </source>
</reference>
<dbReference type="Gene3D" id="1.10.472.10">
    <property type="entry name" value="Cyclin-like"/>
    <property type="match status" value="2"/>
</dbReference>